<dbReference type="CDD" id="cd06999">
    <property type="entry name" value="cupin_HpaA-like_N"/>
    <property type="match status" value="1"/>
</dbReference>
<dbReference type="PANTHER" id="PTHR46796">
    <property type="entry name" value="HTH-TYPE TRANSCRIPTIONAL ACTIVATOR RHAS-RELATED"/>
    <property type="match status" value="1"/>
</dbReference>
<gene>
    <name evidence="5" type="ORF">ACFQFQ_26015</name>
</gene>
<dbReference type="InterPro" id="IPR047264">
    <property type="entry name" value="Cupin_HpaA-like_N"/>
</dbReference>
<dbReference type="InterPro" id="IPR018060">
    <property type="entry name" value="HTH_AraC"/>
</dbReference>
<evidence type="ECO:0000256" key="3">
    <source>
        <dbReference type="ARBA" id="ARBA00023163"/>
    </source>
</evidence>
<keyword evidence="1" id="KW-0805">Transcription regulation</keyword>
<evidence type="ECO:0000313" key="6">
    <source>
        <dbReference type="Proteomes" id="UP001596353"/>
    </source>
</evidence>
<keyword evidence="6" id="KW-1185">Reference proteome</keyword>
<dbReference type="Pfam" id="PF12833">
    <property type="entry name" value="HTH_18"/>
    <property type="match status" value="1"/>
</dbReference>
<evidence type="ECO:0000256" key="1">
    <source>
        <dbReference type="ARBA" id="ARBA00023015"/>
    </source>
</evidence>
<feature type="domain" description="HTH araC/xylS-type" evidence="4">
    <location>
        <begin position="193"/>
        <end position="273"/>
    </location>
</feature>
<dbReference type="EMBL" id="JBHSWG010000004">
    <property type="protein sequence ID" value="MFC6762187.1"/>
    <property type="molecule type" value="Genomic_DNA"/>
</dbReference>
<proteinExistence type="predicted"/>
<sequence>MPDTVPTYELYGEYLAGTRADPVHHETIVERSMKHDWNIRLHRHSRLAQVFLFQTPGVFTRLGDMDFRSAGPVILVVPPGLAHGFRFPPDIEGDVISLRLALLDDDNIARIRRFADAGGAVLPEPDAPHFAVIDMLMGQLREALRNFGTGRAVLLETLIRLMLIYLESDRSEARPLGTLPARQEQTLHEKQAQAFCAAVEEHFASAMTLGAYAREIGVSTAHLNRLCRRILGATPNSVIRQRRLVEAKHLLEFTRHSMADIAARAGFADAKLFQPHLQVRHRADAGHVPEATGQRIAGVPLPSAVRGRQMAAAARPPQFGVANQT</sequence>
<keyword evidence="2" id="KW-0238">DNA-binding</keyword>
<comment type="caution">
    <text evidence="5">The sequence shown here is derived from an EMBL/GenBank/DDBJ whole genome shotgun (WGS) entry which is preliminary data.</text>
</comment>
<evidence type="ECO:0000313" key="5">
    <source>
        <dbReference type="EMBL" id="MFC6762187.1"/>
    </source>
</evidence>
<accession>A0ABW2B9P2</accession>
<evidence type="ECO:0000256" key="2">
    <source>
        <dbReference type="ARBA" id="ARBA00023125"/>
    </source>
</evidence>
<name>A0ABW2B9P2_9RHOB</name>
<reference evidence="6" key="1">
    <citation type="journal article" date="2019" name="Int. J. Syst. Evol. Microbiol.">
        <title>The Global Catalogue of Microorganisms (GCM) 10K type strain sequencing project: providing services to taxonomists for standard genome sequencing and annotation.</title>
        <authorList>
            <consortium name="The Broad Institute Genomics Platform"/>
            <consortium name="The Broad Institute Genome Sequencing Center for Infectious Disease"/>
            <person name="Wu L."/>
            <person name="Ma J."/>
        </authorList>
    </citation>
    <scope>NUCLEOTIDE SEQUENCE [LARGE SCALE GENOMIC DNA]</scope>
    <source>
        <strain evidence="6">CCUG 66188</strain>
    </source>
</reference>
<dbReference type="SMART" id="SM00342">
    <property type="entry name" value="HTH_ARAC"/>
    <property type="match status" value="1"/>
</dbReference>
<dbReference type="PROSITE" id="PS01124">
    <property type="entry name" value="HTH_ARAC_FAMILY_2"/>
    <property type="match status" value="1"/>
</dbReference>
<dbReference type="InterPro" id="IPR050204">
    <property type="entry name" value="AraC_XylS_family_regulators"/>
</dbReference>
<dbReference type="Proteomes" id="UP001596353">
    <property type="component" value="Unassembled WGS sequence"/>
</dbReference>
<keyword evidence="3" id="KW-0804">Transcription</keyword>
<evidence type="ECO:0000259" key="4">
    <source>
        <dbReference type="PROSITE" id="PS01124"/>
    </source>
</evidence>
<protein>
    <submittedName>
        <fullName evidence="5">Helix-turn-helix domain-containing protein</fullName>
    </submittedName>
</protein>
<organism evidence="5 6">
    <name type="scientific">Sulfitobacter porphyrae</name>
    <dbReference type="NCBI Taxonomy" id="1246864"/>
    <lineage>
        <taxon>Bacteria</taxon>
        <taxon>Pseudomonadati</taxon>
        <taxon>Pseudomonadota</taxon>
        <taxon>Alphaproteobacteria</taxon>
        <taxon>Rhodobacterales</taxon>
        <taxon>Roseobacteraceae</taxon>
        <taxon>Sulfitobacter</taxon>
    </lineage>
</organism>
<dbReference type="Gene3D" id="1.10.10.60">
    <property type="entry name" value="Homeodomain-like"/>
    <property type="match status" value="1"/>
</dbReference>